<reference evidence="1 2" key="1">
    <citation type="submission" date="2024-04" db="EMBL/GenBank/DDBJ databases">
        <title>Symmetric and asymmetric DNA N6-adenine methylation regulates different biological responses in Mucorales.</title>
        <authorList>
            <consortium name="Lawrence Berkeley National Laboratory"/>
            <person name="Lax C."/>
            <person name="Mondo S.J."/>
            <person name="Osorio-Concepcion M."/>
            <person name="Muszewska A."/>
            <person name="Corrochano-Luque M."/>
            <person name="Gutierrez G."/>
            <person name="Riley R."/>
            <person name="Lipzen A."/>
            <person name="Guo J."/>
            <person name="Hundley H."/>
            <person name="Amirebrahimi M."/>
            <person name="Ng V."/>
            <person name="Lorenzo-Gutierrez D."/>
            <person name="Binder U."/>
            <person name="Yang J."/>
            <person name="Song Y."/>
            <person name="Canovas D."/>
            <person name="Navarro E."/>
            <person name="Freitag M."/>
            <person name="Gabaldon T."/>
            <person name="Grigoriev I.V."/>
            <person name="Corrochano L.M."/>
            <person name="Nicolas F.E."/>
            <person name="Garre V."/>
        </authorList>
    </citation>
    <scope>NUCLEOTIDE SEQUENCE [LARGE SCALE GENOMIC DNA]</scope>
    <source>
        <strain evidence="1 2">L51</strain>
    </source>
</reference>
<protein>
    <submittedName>
        <fullName evidence="1">Uncharacterized protein</fullName>
    </submittedName>
</protein>
<comment type="caution">
    <text evidence="1">The sequence shown here is derived from an EMBL/GenBank/DDBJ whole genome shotgun (WGS) entry which is preliminary data.</text>
</comment>
<gene>
    <name evidence="1" type="ORF">J3Q64DRAFT_1696945</name>
</gene>
<dbReference type="Proteomes" id="UP001448207">
    <property type="component" value="Unassembled WGS sequence"/>
</dbReference>
<sequence length="114" mass="12731">MTEICQIASNSSDKYKKLLAKIKEMEKFMINVRGKLITMQKVICAGFGQGNEYLTYASVSLDNFSVAVSSIIRIPPGIASEISCKNKNKVLKLILMRVEFVACATSSENKRKIY</sequence>
<keyword evidence="2" id="KW-1185">Reference proteome</keyword>
<dbReference type="EMBL" id="JBCLYO010000004">
    <property type="protein sequence ID" value="KAL0090584.1"/>
    <property type="molecule type" value="Genomic_DNA"/>
</dbReference>
<organism evidence="1 2">
    <name type="scientific">Phycomyces blakesleeanus</name>
    <dbReference type="NCBI Taxonomy" id="4837"/>
    <lineage>
        <taxon>Eukaryota</taxon>
        <taxon>Fungi</taxon>
        <taxon>Fungi incertae sedis</taxon>
        <taxon>Mucoromycota</taxon>
        <taxon>Mucoromycotina</taxon>
        <taxon>Mucoromycetes</taxon>
        <taxon>Mucorales</taxon>
        <taxon>Phycomycetaceae</taxon>
        <taxon>Phycomyces</taxon>
    </lineage>
</organism>
<accession>A0ABR3B5S1</accession>
<proteinExistence type="predicted"/>
<evidence type="ECO:0000313" key="1">
    <source>
        <dbReference type="EMBL" id="KAL0090584.1"/>
    </source>
</evidence>
<evidence type="ECO:0000313" key="2">
    <source>
        <dbReference type="Proteomes" id="UP001448207"/>
    </source>
</evidence>
<name>A0ABR3B5S1_PHYBL</name>